<dbReference type="InterPro" id="IPR018356">
    <property type="entry name" value="Tscrpt_reg_HTH_DeoR_CS"/>
</dbReference>
<protein>
    <submittedName>
        <fullName evidence="5">DeoR/GlpR family DNA-binding transcription regulator</fullName>
    </submittedName>
</protein>
<dbReference type="PANTHER" id="PTHR30363">
    <property type="entry name" value="HTH-TYPE TRANSCRIPTIONAL REGULATOR SRLR-RELATED"/>
    <property type="match status" value="1"/>
</dbReference>
<dbReference type="SUPFAM" id="SSF100950">
    <property type="entry name" value="NagB/RpiA/CoA transferase-like"/>
    <property type="match status" value="1"/>
</dbReference>
<dbReference type="Gene3D" id="1.10.10.10">
    <property type="entry name" value="Winged helix-like DNA-binding domain superfamily/Winged helix DNA-binding domain"/>
    <property type="match status" value="1"/>
</dbReference>
<dbReference type="SMART" id="SM01134">
    <property type="entry name" value="DeoRC"/>
    <property type="match status" value="1"/>
</dbReference>
<dbReference type="PROSITE" id="PS00894">
    <property type="entry name" value="HTH_DEOR_1"/>
    <property type="match status" value="1"/>
</dbReference>
<keyword evidence="3" id="KW-0804">Transcription</keyword>
<dbReference type="Gene3D" id="3.40.50.1360">
    <property type="match status" value="1"/>
</dbReference>
<evidence type="ECO:0000256" key="2">
    <source>
        <dbReference type="ARBA" id="ARBA00023125"/>
    </source>
</evidence>
<dbReference type="InterPro" id="IPR050313">
    <property type="entry name" value="Carb_Metab_HTH_regulators"/>
</dbReference>
<dbReference type="SMART" id="SM00420">
    <property type="entry name" value="HTH_DEOR"/>
    <property type="match status" value="1"/>
</dbReference>
<organism evidence="5 6">
    <name type="scientific">Microbacterium resistens</name>
    <dbReference type="NCBI Taxonomy" id="156977"/>
    <lineage>
        <taxon>Bacteria</taxon>
        <taxon>Bacillati</taxon>
        <taxon>Actinomycetota</taxon>
        <taxon>Actinomycetes</taxon>
        <taxon>Micrococcales</taxon>
        <taxon>Microbacteriaceae</taxon>
        <taxon>Microbacterium</taxon>
    </lineage>
</organism>
<dbReference type="EMBL" id="CP082781">
    <property type="protein sequence ID" value="UGS25226.1"/>
    <property type="molecule type" value="Genomic_DNA"/>
</dbReference>
<evidence type="ECO:0000313" key="6">
    <source>
        <dbReference type="Proteomes" id="UP001199642"/>
    </source>
</evidence>
<evidence type="ECO:0000256" key="1">
    <source>
        <dbReference type="ARBA" id="ARBA00023015"/>
    </source>
</evidence>
<dbReference type="InterPro" id="IPR014036">
    <property type="entry name" value="DeoR-like_C"/>
</dbReference>
<name>A0ABY3RR83_9MICO</name>
<keyword evidence="1" id="KW-0805">Transcription regulation</keyword>
<reference evidence="5 6" key="1">
    <citation type="submission" date="2023-01" db="EMBL/GenBank/DDBJ databases">
        <title>Characterization of estradiol degrading bacteria Microbacterium sp. MZT7 and reveal degrading genes through genome analysis.</title>
        <authorList>
            <person name="Hao P."/>
            <person name="Gao Y."/>
        </authorList>
    </citation>
    <scope>NUCLEOTIDE SEQUENCE [LARGE SCALE GENOMIC DNA]</scope>
    <source>
        <strain evidence="5 6">MZT7</strain>
    </source>
</reference>
<dbReference type="InterPro" id="IPR036388">
    <property type="entry name" value="WH-like_DNA-bd_sf"/>
</dbReference>
<dbReference type="PRINTS" id="PR00037">
    <property type="entry name" value="HTHLACR"/>
</dbReference>
<dbReference type="Proteomes" id="UP001199642">
    <property type="component" value="Chromosome"/>
</dbReference>
<dbReference type="SUPFAM" id="SSF46785">
    <property type="entry name" value="Winged helix' DNA-binding domain"/>
    <property type="match status" value="1"/>
</dbReference>
<evidence type="ECO:0000259" key="4">
    <source>
        <dbReference type="PROSITE" id="PS51000"/>
    </source>
</evidence>
<dbReference type="PANTHER" id="PTHR30363:SF44">
    <property type="entry name" value="AGA OPERON TRANSCRIPTIONAL REPRESSOR-RELATED"/>
    <property type="match status" value="1"/>
</dbReference>
<dbReference type="Pfam" id="PF00455">
    <property type="entry name" value="DeoRC"/>
    <property type="match status" value="1"/>
</dbReference>
<dbReference type="PROSITE" id="PS51000">
    <property type="entry name" value="HTH_DEOR_2"/>
    <property type="match status" value="1"/>
</dbReference>
<gene>
    <name evidence="5" type="ORF">K8F61_11040</name>
</gene>
<accession>A0ABY3RR83</accession>
<evidence type="ECO:0000313" key="5">
    <source>
        <dbReference type="EMBL" id="UGS25226.1"/>
    </source>
</evidence>
<keyword evidence="6" id="KW-1185">Reference proteome</keyword>
<evidence type="ECO:0000256" key="3">
    <source>
        <dbReference type="ARBA" id="ARBA00023163"/>
    </source>
</evidence>
<proteinExistence type="predicted"/>
<sequence>MPITPGATPQATSRRRTERMSLILSYVNERGTARLTEIADDLGVSTATMRRDLAEMDEQGLLIRSHGGARALDPTTEVPVQLRDSRFRDAKLRIAEHAARLLPEGQYSVAISGGTTATAVARALASRDDLSVATNALTTAVELATRSRLNVIMTGGFIRSSSLEAVGVLAEKTFGAINVGTAFLGTDGISVRGGATTHNETEARTNHAMVTQADRVVVVADGSKIGRATLAKVADLSEIDILVTDSSADPAELAAIAAAGVDVQIAADDETPRG</sequence>
<dbReference type="InterPro" id="IPR001034">
    <property type="entry name" value="DeoR_HTH"/>
</dbReference>
<feature type="domain" description="HTH deoR-type" evidence="4">
    <location>
        <begin position="16"/>
        <end position="71"/>
    </location>
</feature>
<keyword evidence="2 5" id="KW-0238">DNA-binding</keyword>
<dbReference type="RefSeq" id="WP_067244056.1">
    <property type="nucleotide sequence ID" value="NZ_CP082781.1"/>
</dbReference>
<dbReference type="Pfam" id="PF08220">
    <property type="entry name" value="HTH_DeoR"/>
    <property type="match status" value="1"/>
</dbReference>
<dbReference type="InterPro" id="IPR037171">
    <property type="entry name" value="NagB/RpiA_transferase-like"/>
</dbReference>
<dbReference type="InterPro" id="IPR036390">
    <property type="entry name" value="WH_DNA-bd_sf"/>
</dbReference>
<dbReference type="GO" id="GO:0003677">
    <property type="term" value="F:DNA binding"/>
    <property type="evidence" value="ECO:0007669"/>
    <property type="project" value="UniProtKB-KW"/>
</dbReference>